<evidence type="ECO:0000259" key="2">
    <source>
        <dbReference type="Pfam" id="PF10646"/>
    </source>
</evidence>
<dbReference type="EMBL" id="CP001686">
    <property type="protein sequence ID" value="ACV05915.1"/>
    <property type="molecule type" value="Genomic_DNA"/>
</dbReference>
<feature type="domain" description="GerMN" evidence="2">
    <location>
        <begin position="191"/>
        <end position="296"/>
    </location>
</feature>
<evidence type="ECO:0000313" key="5">
    <source>
        <dbReference type="EMBL" id="ACV05915.1"/>
    </source>
</evidence>
<keyword evidence="5" id="KW-0449">Lipoprotein</keyword>
<dbReference type="KEGG" id="kse:Ksed_08610"/>
<dbReference type="Pfam" id="PF10647">
    <property type="entry name" value="Gmad1"/>
    <property type="match status" value="1"/>
</dbReference>
<feature type="signal peptide" evidence="1">
    <location>
        <begin position="1"/>
        <end position="26"/>
    </location>
</feature>
<evidence type="ECO:0000313" key="6">
    <source>
        <dbReference type="Proteomes" id="UP000006666"/>
    </source>
</evidence>
<dbReference type="AlphaFoldDB" id="C7NFI0"/>
<dbReference type="HOGENOM" id="CLU_032207_0_0_11"/>
<organism evidence="5 6">
    <name type="scientific">Kytococcus sedentarius (strain ATCC 14392 / DSM 20547 / JCM 11482 / CCUG 33030 / NBRC 15357 / NCTC 11040 / CCM 314 / 541)</name>
    <name type="common">Micrococcus sedentarius</name>
    <dbReference type="NCBI Taxonomy" id="478801"/>
    <lineage>
        <taxon>Bacteria</taxon>
        <taxon>Bacillati</taxon>
        <taxon>Actinomycetota</taxon>
        <taxon>Actinomycetes</taxon>
        <taxon>Micrococcales</taxon>
        <taxon>Kytococcaceae</taxon>
        <taxon>Kytococcus</taxon>
    </lineage>
</organism>
<dbReference type="Proteomes" id="UP000006666">
    <property type="component" value="Chromosome"/>
</dbReference>
<reference evidence="5 6" key="1">
    <citation type="journal article" date="2009" name="Stand. Genomic Sci.">
        <title>Complete genome sequence of Kytococcus sedentarius type strain (541).</title>
        <authorList>
            <person name="Sims D."/>
            <person name="Brettin T."/>
            <person name="Detter J.C."/>
            <person name="Han C."/>
            <person name="Lapidus A."/>
            <person name="Copeland A."/>
            <person name="Glavina Del Rio T."/>
            <person name="Nolan M."/>
            <person name="Chen F."/>
            <person name="Lucas S."/>
            <person name="Tice H."/>
            <person name="Cheng J.F."/>
            <person name="Bruce D."/>
            <person name="Goodwin L."/>
            <person name="Pitluck S."/>
            <person name="Ovchinnikova G."/>
            <person name="Pati A."/>
            <person name="Ivanova N."/>
            <person name="Mavrommatis K."/>
            <person name="Chen A."/>
            <person name="Palaniappan K."/>
            <person name="D'haeseleer P."/>
            <person name="Chain P."/>
            <person name="Bristow J."/>
            <person name="Eisen J.A."/>
            <person name="Markowitz V."/>
            <person name="Hugenholtz P."/>
            <person name="Schneider S."/>
            <person name="Goker M."/>
            <person name="Pukall R."/>
            <person name="Kyrpides N.C."/>
            <person name="Klenk H.P."/>
        </authorList>
    </citation>
    <scope>NUCLEOTIDE SEQUENCE [LARGE SCALE GENOMIC DNA]</scope>
    <source>
        <strain evidence="6">ATCC 14392 / DSM 20547 / JCM 11482 / CCUG 33030 / NBRC 15357 / NCTC 11040 / CCM 314 / 541</strain>
    </source>
</reference>
<evidence type="ECO:0000259" key="3">
    <source>
        <dbReference type="Pfam" id="PF10647"/>
    </source>
</evidence>
<dbReference type="InterPro" id="IPR059026">
    <property type="entry name" value="LpqB_N"/>
</dbReference>
<dbReference type="Pfam" id="PF10646">
    <property type="entry name" value="Germane"/>
    <property type="match status" value="1"/>
</dbReference>
<name>C7NFI0_KYTSD</name>
<dbReference type="SUPFAM" id="SSF82171">
    <property type="entry name" value="DPP6 N-terminal domain-like"/>
    <property type="match status" value="1"/>
</dbReference>
<feature type="chain" id="PRO_5039690426" evidence="1">
    <location>
        <begin position="27"/>
        <end position="593"/>
    </location>
</feature>
<keyword evidence="6" id="KW-1185">Reference proteome</keyword>
<dbReference type="Pfam" id="PF25976">
    <property type="entry name" value="LpqB_N"/>
    <property type="match status" value="1"/>
</dbReference>
<dbReference type="InterPro" id="IPR019606">
    <property type="entry name" value="GerMN"/>
</dbReference>
<feature type="domain" description="Lipoprotein LpqB C-terminal" evidence="3">
    <location>
        <begin position="361"/>
        <end position="580"/>
    </location>
</feature>
<accession>C7NFI0</accession>
<proteinExistence type="predicted"/>
<dbReference type="PROSITE" id="PS51257">
    <property type="entry name" value="PROKAR_LIPOPROTEIN"/>
    <property type="match status" value="1"/>
</dbReference>
<protein>
    <submittedName>
        <fullName evidence="5">Lipoprotein LpqB family protein/sporulation and spore germination protein</fullName>
    </submittedName>
</protein>
<dbReference type="STRING" id="478801.Ksed_08610"/>
<evidence type="ECO:0000256" key="1">
    <source>
        <dbReference type="SAM" id="SignalP"/>
    </source>
</evidence>
<gene>
    <name evidence="5" type="ordered locus">Ksed_08610</name>
</gene>
<dbReference type="eggNOG" id="COG5401">
    <property type="taxonomic scope" value="Bacteria"/>
</dbReference>
<feature type="domain" description="Lipoprotein LpqB N-terminal" evidence="4">
    <location>
        <begin position="56"/>
        <end position="178"/>
    </location>
</feature>
<dbReference type="InterPro" id="IPR018910">
    <property type="entry name" value="LpqB_C"/>
</dbReference>
<evidence type="ECO:0000259" key="4">
    <source>
        <dbReference type="Pfam" id="PF25976"/>
    </source>
</evidence>
<sequence>MSVQRRTGRPYRALATALAVACGVAACSPIPQESAVERGPALDEAHRQEISVEVEPPAPDATAEELVAGFLRTGLDPEDNFRVGREYLTEGASASWQPDERVLVHDERVSPGITEVAGGKVRVNLTVMGSVDASGVLTEAAPETREDLTFEVERVDDQWRISGLPNDIGVFLTQADFQRLYRPVDVHWGSPVSEELVPQTRWLRDGEGLASALGRTQVEQVPEYLEGAMHTGMPSGTRLEAAAVPVVDGIASIRLSEAMNEADGNRRNLAWAQFAATMRQLAGVEAVSLEAGGRPLSAASSAVGERLAYPQGAGYSVVSVDVPLVLLHQRQRLVAADPSSAELASAPQPSALDVPPLPASWERMAVAADFRTVGAVDGRQLGVWRDGRGTTHTVDGRLSAPSIDPLGFLWTTQRTDDGSEVLVLDAAGSSSGLRAQASPEVLEVPWLEDRAITQVRISPDGARALVLLREGGRDQVAIAGVVRGADGEPTSLAEPRAMVPAATAVRDLAWIDESSVAVLGEPADDGQQEVWRADVGGWTESQGHVDNAVAIAGYPDEREDGILITTDGGRVLTKAGATWFVATAASDVIVPGR</sequence>
<keyword evidence="1" id="KW-0732">Signal</keyword>
<dbReference type="RefSeq" id="WP_012802330.1">
    <property type="nucleotide sequence ID" value="NC_013169.1"/>
</dbReference>